<name>A0ABY9RBE7_9FLAO</name>
<organism evidence="1 2">
    <name type="scientific">Flavobacterium nakdongensis</name>
    <dbReference type="NCBI Taxonomy" id="3073563"/>
    <lineage>
        <taxon>Bacteria</taxon>
        <taxon>Pseudomonadati</taxon>
        <taxon>Bacteroidota</taxon>
        <taxon>Flavobacteriia</taxon>
        <taxon>Flavobacteriales</taxon>
        <taxon>Flavobacteriaceae</taxon>
        <taxon>Flavobacterium</taxon>
    </lineage>
</organism>
<evidence type="ECO:0000313" key="2">
    <source>
        <dbReference type="Proteomes" id="UP001180481"/>
    </source>
</evidence>
<reference evidence="1" key="1">
    <citation type="submission" date="2023-09" db="EMBL/GenBank/DDBJ databases">
        <title>Flavobacterium sp. 20NA77.7 isolated from freshwater.</title>
        <authorList>
            <person name="Le V."/>
            <person name="Ko S.-R."/>
            <person name="Ahn C.-Y."/>
            <person name="Oh H.-M."/>
        </authorList>
    </citation>
    <scope>NUCLEOTIDE SEQUENCE</scope>
    <source>
        <strain evidence="1">20NA77.7</strain>
    </source>
</reference>
<protein>
    <recommendedName>
        <fullName evidence="3">Glycosyltransferase family 1 protein</fullName>
    </recommendedName>
</protein>
<proteinExistence type="predicted"/>
<sequence length="375" mass="44314">MNFLQTIERKFNKRYYRLLAKKQKSDYIQKNYIAKDKLILFFVPNDFNFISGGILSICTIFDSIKKFEKLHKSDVFASFLPHFKEKFAKYHRFKNDLVIFNFEEIKNLYPTLDTLEIHIPEIFIKDLVNTIGQKSAFNEWLKNCKNIKINILNQNDFYMPDAKYVEDLKQLTASITMTVAHEKYATLDKRNQYNIPLHLFSPWLSPTPYAYSHYSEKENIIVLSPDEIEKKIYPTELTREDIVTKLKTELPLYKLITIRDMKYDTYKSLIGKAKFAITFGEGLDGYFIEPLFSGSISFAVKNPIFFNYQFEDARTVFPSYDALMEGIIDTIKKLDNEKEYDNLNNDLIQRAKSIYSLERLESNIENYYLGNIDFK</sequence>
<dbReference type="RefSeq" id="WP_309532872.1">
    <property type="nucleotide sequence ID" value="NZ_CP133721.1"/>
</dbReference>
<accession>A0ABY9RBE7</accession>
<gene>
    <name evidence="1" type="ORF">RF683_03800</name>
</gene>
<evidence type="ECO:0008006" key="3">
    <source>
        <dbReference type="Google" id="ProtNLM"/>
    </source>
</evidence>
<dbReference type="Proteomes" id="UP001180481">
    <property type="component" value="Chromosome"/>
</dbReference>
<keyword evidence="2" id="KW-1185">Reference proteome</keyword>
<dbReference type="EMBL" id="CP133721">
    <property type="protein sequence ID" value="WMW78575.1"/>
    <property type="molecule type" value="Genomic_DNA"/>
</dbReference>
<evidence type="ECO:0000313" key="1">
    <source>
        <dbReference type="EMBL" id="WMW78575.1"/>
    </source>
</evidence>